<dbReference type="SMART" id="SM00829">
    <property type="entry name" value="PKS_ER"/>
    <property type="match status" value="1"/>
</dbReference>
<keyword evidence="2" id="KW-0597">Phosphoprotein</keyword>
<evidence type="ECO:0000256" key="1">
    <source>
        <dbReference type="ARBA" id="ARBA00022450"/>
    </source>
</evidence>
<accession>A0A317VRB7</accession>
<dbReference type="PROSITE" id="PS52019">
    <property type="entry name" value="PKS_MFAS_DH"/>
    <property type="match status" value="1"/>
</dbReference>
<feature type="domain" description="Carrier" evidence="9">
    <location>
        <begin position="2219"/>
        <end position="2297"/>
    </location>
</feature>
<keyword evidence="13" id="KW-1185">Reference proteome</keyword>
<dbReference type="Gene3D" id="1.10.1200.10">
    <property type="entry name" value="ACP-like"/>
    <property type="match status" value="1"/>
</dbReference>
<dbReference type="PROSITE" id="PS00606">
    <property type="entry name" value="KS3_1"/>
    <property type="match status" value="1"/>
</dbReference>
<dbReference type="GO" id="GO:0044550">
    <property type="term" value="P:secondary metabolite biosynthetic process"/>
    <property type="evidence" value="ECO:0007669"/>
    <property type="project" value="UniProtKB-ARBA"/>
</dbReference>
<dbReference type="InterPro" id="IPR013154">
    <property type="entry name" value="ADH-like_N"/>
</dbReference>
<dbReference type="InterPro" id="IPR014030">
    <property type="entry name" value="Ketoacyl_synth_N"/>
</dbReference>
<dbReference type="EMBL" id="MSFK01000027">
    <property type="protein sequence ID" value="PWY76505.1"/>
    <property type="molecule type" value="Genomic_DNA"/>
</dbReference>
<keyword evidence="4" id="KW-0521">NADP</keyword>
<dbReference type="SUPFAM" id="SSF50129">
    <property type="entry name" value="GroES-like"/>
    <property type="match status" value="1"/>
</dbReference>
<feature type="domain" description="Ketosynthase family 3 (KS3)" evidence="10">
    <location>
        <begin position="1"/>
        <end position="372"/>
    </location>
</feature>
<dbReference type="SUPFAM" id="SSF52151">
    <property type="entry name" value="FabD/lysophospholipase-like"/>
    <property type="match status" value="1"/>
</dbReference>
<dbReference type="InterPro" id="IPR016039">
    <property type="entry name" value="Thiolase-like"/>
</dbReference>
<feature type="active site" description="Proton acceptor; for dehydratase activity" evidence="8">
    <location>
        <position position="898"/>
    </location>
</feature>
<dbReference type="GO" id="GO:0016491">
    <property type="term" value="F:oxidoreductase activity"/>
    <property type="evidence" value="ECO:0007669"/>
    <property type="project" value="UniProtKB-KW"/>
</dbReference>
<comment type="caution">
    <text evidence="12">The sequence shown here is derived from an EMBL/GenBank/DDBJ whole genome shotgun (WGS) entry which is preliminary data.</text>
</comment>
<keyword evidence="3" id="KW-0808">Transferase</keyword>
<dbReference type="CDD" id="cd05195">
    <property type="entry name" value="enoyl_red"/>
    <property type="match status" value="1"/>
</dbReference>
<dbReference type="Gene3D" id="3.40.366.10">
    <property type="entry name" value="Malonyl-Coenzyme A Acyl Carrier Protein, domain 2"/>
    <property type="match status" value="1"/>
</dbReference>
<dbReference type="Proteomes" id="UP000246702">
    <property type="component" value="Unassembled WGS sequence"/>
</dbReference>
<protein>
    <submittedName>
        <fullName evidence="12">Polyketide synthase</fullName>
    </submittedName>
</protein>
<dbReference type="GO" id="GO:0004312">
    <property type="term" value="F:fatty acid synthase activity"/>
    <property type="evidence" value="ECO:0007669"/>
    <property type="project" value="TreeGrafter"/>
</dbReference>
<dbReference type="InterPro" id="IPR032821">
    <property type="entry name" value="PKS_assoc"/>
</dbReference>
<dbReference type="InterPro" id="IPR029063">
    <property type="entry name" value="SAM-dependent_MTases_sf"/>
</dbReference>
<dbReference type="InterPro" id="IPR018201">
    <property type="entry name" value="Ketoacyl_synth_AS"/>
</dbReference>
<feature type="domain" description="PKS/mFAS DH" evidence="11">
    <location>
        <begin position="866"/>
        <end position="1171"/>
    </location>
</feature>
<dbReference type="InterPro" id="IPR020843">
    <property type="entry name" value="ER"/>
</dbReference>
<dbReference type="PANTHER" id="PTHR43775:SF50">
    <property type="entry name" value="HIGHLY REDUCING POLYKETIDE SYNTHASE SRDA"/>
    <property type="match status" value="1"/>
</dbReference>
<evidence type="ECO:0000313" key="12">
    <source>
        <dbReference type="EMBL" id="PWY76505.1"/>
    </source>
</evidence>
<dbReference type="Pfam" id="PF00550">
    <property type="entry name" value="PP-binding"/>
    <property type="match status" value="1"/>
</dbReference>
<dbReference type="Pfam" id="PF08240">
    <property type="entry name" value="ADH_N"/>
    <property type="match status" value="1"/>
</dbReference>
<dbReference type="SUPFAM" id="SSF47336">
    <property type="entry name" value="ACP-like"/>
    <property type="match status" value="1"/>
</dbReference>
<dbReference type="InterPro" id="IPR050091">
    <property type="entry name" value="PKS_NRPS_Biosynth_Enz"/>
</dbReference>
<dbReference type="InterPro" id="IPR011032">
    <property type="entry name" value="GroES-like_sf"/>
</dbReference>
<keyword evidence="6" id="KW-0511">Multifunctional enzyme</keyword>
<dbReference type="Gene3D" id="3.40.50.720">
    <property type="entry name" value="NAD(P)-binding Rossmann-like Domain"/>
    <property type="match status" value="1"/>
</dbReference>
<dbReference type="InterPro" id="IPR016036">
    <property type="entry name" value="Malonyl_transacylase_ACP-bd"/>
</dbReference>
<dbReference type="InterPro" id="IPR049551">
    <property type="entry name" value="PKS_DH_C"/>
</dbReference>
<keyword evidence="1" id="KW-0596">Phosphopantetheine</keyword>
<dbReference type="SMART" id="SM00826">
    <property type="entry name" value="PKS_DH"/>
    <property type="match status" value="1"/>
</dbReference>
<dbReference type="InterPro" id="IPR036736">
    <property type="entry name" value="ACP-like_sf"/>
</dbReference>
<dbReference type="InterPro" id="IPR020807">
    <property type="entry name" value="PKS_DH"/>
</dbReference>
<evidence type="ECO:0000259" key="11">
    <source>
        <dbReference type="PROSITE" id="PS52019"/>
    </source>
</evidence>
<proteinExistence type="predicted"/>
<dbReference type="FunFam" id="3.40.50.720:FF:000209">
    <property type="entry name" value="Polyketide synthase Pks12"/>
    <property type="match status" value="1"/>
</dbReference>
<dbReference type="InterPro" id="IPR014031">
    <property type="entry name" value="Ketoacyl_synth_C"/>
</dbReference>
<organism evidence="12 13">
    <name type="scientific">Aspergillus sclerotioniger CBS 115572</name>
    <dbReference type="NCBI Taxonomy" id="1450535"/>
    <lineage>
        <taxon>Eukaryota</taxon>
        <taxon>Fungi</taxon>
        <taxon>Dikarya</taxon>
        <taxon>Ascomycota</taxon>
        <taxon>Pezizomycotina</taxon>
        <taxon>Eurotiomycetes</taxon>
        <taxon>Eurotiomycetidae</taxon>
        <taxon>Eurotiales</taxon>
        <taxon>Aspergillaceae</taxon>
        <taxon>Aspergillus</taxon>
        <taxon>Aspergillus subgen. Circumdati</taxon>
    </lineage>
</organism>
<dbReference type="GO" id="GO:0004315">
    <property type="term" value="F:3-oxoacyl-[acyl-carrier-protein] synthase activity"/>
    <property type="evidence" value="ECO:0007669"/>
    <property type="project" value="InterPro"/>
</dbReference>
<dbReference type="Pfam" id="PF00107">
    <property type="entry name" value="ADH_zinc_N"/>
    <property type="match status" value="1"/>
</dbReference>
<dbReference type="InterPro" id="IPR001227">
    <property type="entry name" value="Ac_transferase_dom_sf"/>
</dbReference>
<feature type="region of interest" description="N-terminal hotdog fold" evidence="8">
    <location>
        <begin position="866"/>
        <end position="1002"/>
    </location>
</feature>
<dbReference type="Pfam" id="PF16197">
    <property type="entry name" value="KAsynt_C_assoc"/>
    <property type="match status" value="1"/>
</dbReference>
<dbReference type="InterPro" id="IPR009081">
    <property type="entry name" value="PP-bd_ACP"/>
</dbReference>
<dbReference type="Pfam" id="PF00698">
    <property type="entry name" value="Acyl_transf_1"/>
    <property type="match status" value="1"/>
</dbReference>
<dbReference type="InterPro" id="IPR049552">
    <property type="entry name" value="PKS_DH_N"/>
</dbReference>
<dbReference type="InterPro" id="IPR013968">
    <property type="entry name" value="PKS_KR"/>
</dbReference>
<dbReference type="GeneID" id="37108266"/>
<keyword evidence="7" id="KW-0012">Acyltransferase</keyword>
<dbReference type="Pfam" id="PF00109">
    <property type="entry name" value="ketoacyl-synt"/>
    <property type="match status" value="1"/>
</dbReference>
<dbReference type="InterPro" id="IPR016035">
    <property type="entry name" value="Acyl_Trfase/lysoPLipase"/>
</dbReference>
<dbReference type="InterPro" id="IPR020841">
    <property type="entry name" value="PKS_Beta-ketoAc_synthase_dom"/>
</dbReference>
<name>A0A317VRB7_9EURO</name>
<evidence type="ECO:0000256" key="6">
    <source>
        <dbReference type="ARBA" id="ARBA00023268"/>
    </source>
</evidence>
<evidence type="ECO:0000259" key="10">
    <source>
        <dbReference type="PROSITE" id="PS52004"/>
    </source>
</evidence>
<dbReference type="Pfam" id="PF14765">
    <property type="entry name" value="PS-DH"/>
    <property type="match status" value="1"/>
</dbReference>
<evidence type="ECO:0000256" key="4">
    <source>
        <dbReference type="ARBA" id="ARBA00022857"/>
    </source>
</evidence>
<dbReference type="InterPro" id="IPR057326">
    <property type="entry name" value="KR_dom"/>
</dbReference>
<dbReference type="SMART" id="SM00827">
    <property type="entry name" value="PKS_AT"/>
    <property type="match status" value="1"/>
</dbReference>
<evidence type="ECO:0000313" key="13">
    <source>
        <dbReference type="Proteomes" id="UP000246702"/>
    </source>
</evidence>
<dbReference type="CDD" id="cd00833">
    <property type="entry name" value="PKS"/>
    <property type="match status" value="1"/>
</dbReference>
<dbReference type="Gene3D" id="3.40.50.150">
    <property type="entry name" value="Vaccinia Virus protein VP39"/>
    <property type="match status" value="1"/>
</dbReference>
<dbReference type="RefSeq" id="XP_025464318.1">
    <property type="nucleotide sequence ID" value="XM_025606123.1"/>
</dbReference>
<dbReference type="InterPro" id="IPR036291">
    <property type="entry name" value="NAD(P)-bd_dom_sf"/>
</dbReference>
<dbReference type="OrthoDB" id="329835at2759"/>
<keyword evidence="5" id="KW-0560">Oxidoreductase</keyword>
<dbReference type="SUPFAM" id="SSF51735">
    <property type="entry name" value="NAD(P)-binding Rossmann-fold domains"/>
    <property type="match status" value="2"/>
</dbReference>
<evidence type="ECO:0000256" key="3">
    <source>
        <dbReference type="ARBA" id="ARBA00022679"/>
    </source>
</evidence>
<dbReference type="SMART" id="SM00825">
    <property type="entry name" value="PKS_KS"/>
    <property type="match status" value="1"/>
</dbReference>
<evidence type="ECO:0000256" key="5">
    <source>
        <dbReference type="ARBA" id="ARBA00023002"/>
    </source>
</evidence>
<evidence type="ECO:0000259" key="9">
    <source>
        <dbReference type="PROSITE" id="PS50075"/>
    </source>
</evidence>
<dbReference type="SUPFAM" id="SSF53901">
    <property type="entry name" value="Thiolase-like"/>
    <property type="match status" value="1"/>
</dbReference>
<dbReference type="Pfam" id="PF02801">
    <property type="entry name" value="Ketoacyl-synt_C"/>
    <property type="match status" value="1"/>
</dbReference>
<dbReference type="Gene3D" id="3.10.129.110">
    <property type="entry name" value="Polyketide synthase dehydratase"/>
    <property type="match status" value="1"/>
</dbReference>
<feature type="region of interest" description="C-terminal hotdog fold" evidence="8">
    <location>
        <begin position="1015"/>
        <end position="1171"/>
    </location>
</feature>
<evidence type="ECO:0000256" key="8">
    <source>
        <dbReference type="PROSITE-ProRule" id="PRU01363"/>
    </source>
</evidence>
<dbReference type="PROSITE" id="PS52004">
    <property type="entry name" value="KS3_2"/>
    <property type="match status" value="1"/>
</dbReference>
<dbReference type="SMART" id="SM00822">
    <property type="entry name" value="PKS_KR"/>
    <property type="match status" value="1"/>
</dbReference>
<sequence length="2303" mass="251415">MHMRGGYFLQDEDIRSFENEFFGINNLEAKYMDPQQRKLLEVVFECFESAGLPLEKLSGANVGCYVGNFTVDFQLMQLRDAEYLHRYTATGMGTSILSNRISHAFNLKGPSLVIDTACSSSLYCLHIACVALQAGECEGAIVAGANLIQTPEQHLATMKAGVLSPTSTCHTFSDTADGYGRADGVGALYLKRLGDARRDGDPIRSIIRASAINANGKTAGITLPSSLGQAEVIRKAYTKAGLSLDETTYIECHGTGTAVGDPIEVEAVSIAFRRPEGSAPILIGSVKSNLGHSEAASGISSVIKGTLALEHAFIPPTIGVQRLSPKIKSSKWNVQVVTKGREWPGAESTNVRRMGVNSFGYGGANSHIILEGASSLLQGLPFPKQQARPSQKRTTFLFPLSASTPAALAARCQDLASYDLSSKSLADLAYTLGERRSQLRTRGFVVASQATLQKKLTEGDLVTLSGVAPEPPSQYAFVFTGQGAQWPQMGADLLLEFPVFCAALADQDAVLQSLPNPPSWTLSDSILEPPETSQIHDASRSQPVCIAVQVGLVDLLWSWNIRPATVLGHSSGEIAAAYAAGHLSRAQAILVAYYRGLAIKSLPTVGSMAAVGLSSDAASVEIARAQLQGQIVVACINSPESVTLSGDEPAVDAIVATLQARNIFARKLKTGGRAYHSHHMLAIGGEYETLMGVAFSDHRIPSFQYARGASFFSSITGQLKVDGFTAAYWRENLEKPVRFVDAVSRVAQSGRHQMIELGPHSALELPIKQIRAQLQLSADQLPYISALIRGQNSTESVLSLAGQLWLNNHPIQMSLVNHPVYYKGNAGGLRPQVLHDLPPYRWTYDTLLWNECRQSSEFRHRQHRRHEILGSKVPAGNATELVWRNLLHSDDVPWLLDHSLEKTAVFPGAGYLAMAAEALGQALGQAHFAGHTIQFQNVHFLSALAVPSSQAPPVELFTSLRQTPHTKTVSSSIWWDFSISTYEEGTATVRATGSVSRLDSQEALRPVCDINPAVLRPSTAGAWYERFVGEGLNYGKAFTSIMDVSVPCSPTERACRAQVRFTQQSPGNEGYEAEYPFHPILLDAMVQAGIIATSAGCTHEMKAFVPTAIRWATFRVPGPVSPETKCSINATASPVGFGAAGFQADLVTSENQVMAQIEWGRLRQYEPNRTKAPIARHPMLRVLWKPKIYGLEFMRDLDFARYLDSFVGETGSSTMADEGLLKLMATIHLLSHRNPRLRILELGSDDYGFTLAALALLSADNDYRHLAFYSTGYLDEERHLHAADWDLKAHKPTETESFPVVTDGQKQWDLIVLPATPSATRYMRDHLHRLTKFLSSDGVVLAKPIVGTWLGEDSSSDYNALRSRLTNGGEEILLARSPTASSLPEVAKNKPLVVIEKDPSALGDSLVAIKGATRLAFDRIAADSETLLRGATVISLIEVSHPLLATISDNEMGAIKVITDNASTLVWVTNGDIMSGTRPDFALASGLSRALMLEQPSLRFLTYDIDDPTRDPSRSTHNLMQTLLEINEPLADFEYVEKNGVVHISRFIPDDDLNREFRQRQGSEMVELSLQEARPVQLALDQPGQLDGIYFKQIGLPRTLAPDEVQVQVKAVGLNAKDVYVLAGKVDSRDATCTLEYSGVVERVGDEVEGLRVGDRVVAMAPGHFRSSEIVPQWACQKLREDEDDATMCTLPLVYSTAIYALMMRARLQPGESVLIHSGAGGVGIAAIQIAQVIGALIYTTVSTEAKKQFLVTNFGIDPGHIFTSRDDSFARNILAATDGKGVDVVLNSLTGDLLHASWRCCAAFGRFIEIGKHDLADDGRLEMNRFLHNATFSAFDLADLYYHPRESYRELWSGLLSQVIDLYRSRRIAKVEPIRVFSVSEISNSLRYFSSRNRIGKVVVSLESESTTIPVQILKYRTTFSPSKTYLMVGCLGGLGRSMAKWMMSRGARKFVFLGRSGMDKPSARQLIEDLALHGAQCKVIRGDVCNRADVEAAVAAVDGLIGGVIQAAMGLSEAIFTAMSNKQWHTGIDPKVRGSWNLHHAIKGKDQALEFFLMTSSVSGSVGTATESNYCSGNYFLDTFARYRREQGLPAQAIGLGMITGVGYLHDNPDIQALLVRKGIQAITEDELLQMLDITLSNNHLTIPHPVDHGANAHVLTGLEPFGLMALRQKGFQVTNLTFRDPRAAILSRVMDDDDAAAASKPKDASAPHPELEENLPLPEAIQRSLARRLGNLVLLPLEKVHVNKPLAQFGMDSMIASEFRTWLFRVFDVDVSFLELLSKTVTVASLAKTVMEKVERRPES</sequence>
<dbReference type="Gene3D" id="3.90.180.10">
    <property type="entry name" value="Medium-chain alcohol dehydrogenases, catalytic domain"/>
    <property type="match status" value="1"/>
</dbReference>
<dbReference type="SUPFAM" id="SSF55048">
    <property type="entry name" value="Probable ACP-binding domain of malonyl-CoA ACP transacylase"/>
    <property type="match status" value="1"/>
</dbReference>
<evidence type="ECO:0000256" key="2">
    <source>
        <dbReference type="ARBA" id="ARBA00022553"/>
    </source>
</evidence>
<dbReference type="InterPro" id="IPR049900">
    <property type="entry name" value="PKS_mFAS_DH"/>
</dbReference>
<gene>
    <name evidence="12" type="ORF">BO94DRAFT_206657</name>
</gene>
<dbReference type="Gene3D" id="3.40.47.10">
    <property type="match status" value="1"/>
</dbReference>
<dbReference type="InterPro" id="IPR042104">
    <property type="entry name" value="PKS_dehydratase_sf"/>
</dbReference>
<dbReference type="STRING" id="1450535.A0A317VRB7"/>
<dbReference type="PANTHER" id="PTHR43775">
    <property type="entry name" value="FATTY ACID SYNTHASE"/>
    <property type="match status" value="1"/>
</dbReference>
<dbReference type="GO" id="GO:0006633">
    <property type="term" value="P:fatty acid biosynthetic process"/>
    <property type="evidence" value="ECO:0007669"/>
    <property type="project" value="InterPro"/>
</dbReference>
<dbReference type="GO" id="GO:1901336">
    <property type="term" value="P:lactone biosynthetic process"/>
    <property type="evidence" value="ECO:0007669"/>
    <property type="project" value="UniProtKB-ARBA"/>
</dbReference>
<dbReference type="Pfam" id="PF08659">
    <property type="entry name" value="KR"/>
    <property type="match status" value="1"/>
</dbReference>
<evidence type="ECO:0000256" key="7">
    <source>
        <dbReference type="ARBA" id="ARBA00023315"/>
    </source>
</evidence>
<reference evidence="12 13" key="1">
    <citation type="submission" date="2016-12" db="EMBL/GenBank/DDBJ databases">
        <title>The genomes of Aspergillus section Nigri reveals drivers in fungal speciation.</title>
        <authorList>
            <consortium name="DOE Joint Genome Institute"/>
            <person name="Vesth T.C."/>
            <person name="Nybo J."/>
            <person name="Theobald S."/>
            <person name="Brandl J."/>
            <person name="Frisvad J.C."/>
            <person name="Nielsen K.F."/>
            <person name="Lyhne E.K."/>
            <person name="Kogle M.E."/>
            <person name="Kuo A."/>
            <person name="Riley R."/>
            <person name="Clum A."/>
            <person name="Nolan M."/>
            <person name="Lipzen A."/>
            <person name="Salamov A."/>
            <person name="Henrissat B."/>
            <person name="Wiebenga A."/>
            <person name="De Vries R.P."/>
            <person name="Grigoriev I.V."/>
            <person name="Mortensen U.H."/>
            <person name="Andersen M.R."/>
            <person name="Baker S.E."/>
        </authorList>
    </citation>
    <scope>NUCLEOTIDE SEQUENCE [LARGE SCALE GENOMIC DNA]</scope>
    <source>
        <strain evidence="12 13">CBS 115572</strain>
    </source>
</reference>
<dbReference type="InterPro" id="IPR013149">
    <property type="entry name" value="ADH-like_C"/>
</dbReference>
<dbReference type="InterPro" id="IPR014043">
    <property type="entry name" value="Acyl_transferase_dom"/>
</dbReference>
<dbReference type="Pfam" id="PF21089">
    <property type="entry name" value="PKS_DH_N"/>
    <property type="match status" value="1"/>
</dbReference>
<feature type="active site" description="Proton donor; for dehydratase activity" evidence="8">
    <location>
        <position position="1083"/>
    </location>
</feature>
<dbReference type="PROSITE" id="PS50075">
    <property type="entry name" value="CARRIER"/>
    <property type="match status" value="1"/>
</dbReference>